<evidence type="ECO:0000256" key="2">
    <source>
        <dbReference type="SAM" id="Phobius"/>
    </source>
</evidence>
<evidence type="ECO:0000313" key="4">
    <source>
        <dbReference type="Proteomes" id="UP000620124"/>
    </source>
</evidence>
<dbReference type="OrthoDB" id="10576075at2759"/>
<dbReference type="AlphaFoldDB" id="A0A8H6YKB5"/>
<dbReference type="EMBL" id="JACAZI010000005">
    <property type="protein sequence ID" value="KAF7360632.1"/>
    <property type="molecule type" value="Genomic_DNA"/>
</dbReference>
<protein>
    <submittedName>
        <fullName evidence="3">Uncharacterized protein</fullName>
    </submittedName>
</protein>
<evidence type="ECO:0000256" key="1">
    <source>
        <dbReference type="SAM" id="MobiDB-lite"/>
    </source>
</evidence>
<proteinExistence type="predicted"/>
<sequence length="96" mass="10384">MAYAIAGHLQSHTTKELGVLFQSSLEHNPPSFNLKLSHTNMFSKLSVVIAYVLITLAAATPHWDSPRPRLPPRPPCNAASTLFPPLASKLPASLLS</sequence>
<name>A0A8H6YKB5_9AGAR</name>
<organism evidence="3 4">
    <name type="scientific">Mycena venus</name>
    <dbReference type="NCBI Taxonomy" id="2733690"/>
    <lineage>
        <taxon>Eukaryota</taxon>
        <taxon>Fungi</taxon>
        <taxon>Dikarya</taxon>
        <taxon>Basidiomycota</taxon>
        <taxon>Agaricomycotina</taxon>
        <taxon>Agaricomycetes</taxon>
        <taxon>Agaricomycetidae</taxon>
        <taxon>Agaricales</taxon>
        <taxon>Marasmiineae</taxon>
        <taxon>Mycenaceae</taxon>
        <taxon>Mycena</taxon>
    </lineage>
</organism>
<keyword evidence="4" id="KW-1185">Reference proteome</keyword>
<keyword evidence="2" id="KW-1133">Transmembrane helix</keyword>
<reference evidence="3" key="1">
    <citation type="submission" date="2020-05" db="EMBL/GenBank/DDBJ databases">
        <title>Mycena genomes resolve the evolution of fungal bioluminescence.</title>
        <authorList>
            <person name="Tsai I.J."/>
        </authorList>
    </citation>
    <scope>NUCLEOTIDE SEQUENCE</scope>
    <source>
        <strain evidence="3">CCC161011</strain>
    </source>
</reference>
<gene>
    <name evidence="3" type="ORF">MVEN_00794900</name>
</gene>
<keyword evidence="2" id="KW-0472">Membrane</keyword>
<feature type="transmembrane region" description="Helical" evidence="2">
    <location>
        <begin position="41"/>
        <end position="59"/>
    </location>
</feature>
<feature type="region of interest" description="Disordered" evidence="1">
    <location>
        <begin position="62"/>
        <end position="81"/>
    </location>
</feature>
<comment type="caution">
    <text evidence="3">The sequence shown here is derived from an EMBL/GenBank/DDBJ whole genome shotgun (WGS) entry which is preliminary data.</text>
</comment>
<keyword evidence="2" id="KW-0812">Transmembrane</keyword>
<accession>A0A8H6YKB5</accession>
<evidence type="ECO:0000313" key="3">
    <source>
        <dbReference type="EMBL" id="KAF7360632.1"/>
    </source>
</evidence>
<dbReference type="Proteomes" id="UP000620124">
    <property type="component" value="Unassembled WGS sequence"/>
</dbReference>